<name>A0AAD7TBC5_9TELE</name>
<dbReference type="AlphaFoldDB" id="A0AAD7TBC5"/>
<accession>A0AAD7TBC5</accession>
<proteinExistence type="predicted"/>
<evidence type="ECO:0000313" key="2">
    <source>
        <dbReference type="EMBL" id="KAJ8417841.1"/>
    </source>
</evidence>
<gene>
    <name evidence="2" type="ORF">AAFF_G00226840</name>
</gene>
<sequence length="214" mass="23734">MPLSTGMWTGGGLSVCRFPDWEVYPAPARPPTKPNRAESPLNPHRRVSLGDRRSSPLRCRRLFPRRLRERCVRQLDRRDRRSCAVSLPTRKVSAVLEATLREGEVNSCLICPIFHLNAEALCLPILQQPLGVRERSRKVLEFQGSSAVLQSRDMTVVLETTFLSAVPLVNLACETRHAAPETQRLHYTIYAIDAVGGAKTVGAATCAFHGRPAG</sequence>
<reference evidence="2" key="1">
    <citation type="journal article" date="2023" name="Science">
        <title>Genome structures resolve the early diversification of teleost fishes.</title>
        <authorList>
            <person name="Parey E."/>
            <person name="Louis A."/>
            <person name="Montfort J."/>
            <person name="Bouchez O."/>
            <person name="Roques C."/>
            <person name="Iampietro C."/>
            <person name="Lluch J."/>
            <person name="Castinel A."/>
            <person name="Donnadieu C."/>
            <person name="Desvignes T."/>
            <person name="Floi Bucao C."/>
            <person name="Jouanno E."/>
            <person name="Wen M."/>
            <person name="Mejri S."/>
            <person name="Dirks R."/>
            <person name="Jansen H."/>
            <person name="Henkel C."/>
            <person name="Chen W.J."/>
            <person name="Zahm M."/>
            <person name="Cabau C."/>
            <person name="Klopp C."/>
            <person name="Thompson A.W."/>
            <person name="Robinson-Rechavi M."/>
            <person name="Braasch I."/>
            <person name="Lecointre G."/>
            <person name="Bobe J."/>
            <person name="Postlethwait J.H."/>
            <person name="Berthelot C."/>
            <person name="Roest Crollius H."/>
            <person name="Guiguen Y."/>
        </authorList>
    </citation>
    <scope>NUCLEOTIDE SEQUENCE</scope>
    <source>
        <strain evidence="2">NC1722</strain>
    </source>
</reference>
<dbReference type="EMBL" id="JAINUG010000003">
    <property type="protein sequence ID" value="KAJ8417841.1"/>
    <property type="molecule type" value="Genomic_DNA"/>
</dbReference>
<evidence type="ECO:0000313" key="3">
    <source>
        <dbReference type="Proteomes" id="UP001221898"/>
    </source>
</evidence>
<evidence type="ECO:0000256" key="1">
    <source>
        <dbReference type="SAM" id="MobiDB-lite"/>
    </source>
</evidence>
<comment type="caution">
    <text evidence="2">The sequence shown here is derived from an EMBL/GenBank/DDBJ whole genome shotgun (WGS) entry which is preliminary data.</text>
</comment>
<organism evidence="2 3">
    <name type="scientific">Aldrovandia affinis</name>
    <dbReference type="NCBI Taxonomy" id="143900"/>
    <lineage>
        <taxon>Eukaryota</taxon>
        <taxon>Metazoa</taxon>
        <taxon>Chordata</taxon>
        <taxon>Craniata</taxon>
        <taxon>Vertebrata</taxon>
        <taxon>Euteleostomi</taxon>
        <taxon>Actinopterygii</taxon>
        <taxon>Neopterygii</taxon>
        <taxon>Teleostei</taxon>
        <taxon>Notacanthiformes</taxon>
        <taxon>Halosauridae</taxon>
        <taxon>Aldrovandia</taxon>
    </lineage>
</organism>
<feature type="region of interest" description="Disordered" evidence="1">
    <location>
        <begin position="27"/>
        <end position="52"/>
    </location>
</feature>
<protein>
    <submittedName>
        <fullName evidence="2">Uncharacterized protein</fullName>
    </submittedName>
</protein>
<dbReference type="Proteomes" id="UP001221898">
    <property type="component" value="Unassembled WGS sequence"/>
</dbReference>
<keyword evidence="3" id="KW-1185">Reference proteome</keyword>